<evidence type="ECO:0008006" key="3">
    <source>
        <dbReference type="Google" id="ProtNLM"/>
    </source>
</evidence>
<organism evidence="1 2">
    <name type="scientific">Prevotella herbatica</name>
    <dbReference type="NCBI Taxonomy" id="2801997"/>
    <lineage>
        <taxon>Bacteria</taxon>
        <taxon>Pseudomonadati</taxon>
        <taxon>Bacteroidota</taxon>
        <taxon>Bacteroidia</taxon>
        <taxon>Bacteroidales</taxon>
        <taxon>Prevotellaceae</taxon>
        <taxon>Prevotella</taxon>
    </lineage>
</organism>
<evidence type="ECO:0000313" key="2">
    <source>
        <dbReference type="Proteomes" id="UP001319045"/>
    </source>
</evidence>
<name>A0ABN6EL22_9BACT</name>
<protein>
    <recommendedName>
        <fullName evidence="3">DUF3575 domain-containing protein</fullName>
    </recommendedName>
</protein>
<dbReference type="Pfam" id="PF12099">
    <property type="entry name" value="DUF3575"/>
    <property type="match status" value="1"/>
</dbReference>
<proteinExistence type="predicted"/>
<evidence type="ECO:0000313" key="1">
    <source>
        <dbReference type="EMBL" id="BCS86710.1"/>
    </source>
</evidence>
<dbReference type="RefSeq" id="WP_207154269.1">
    <property type="nucleotide sequence ID" value="NZ_AP024484.1"/>
</dbReference>
<dbReference type="Proteomes" id="UP001319045">
    <property type="component" value="Chromosome"/>
</dbReference>
<gene>
    <name evidence="1" type="ORF">prwr041_26030</name>
</gene>
<reference evidence="1 2" key="1">
    <citation type="journal article" date="2022" name="Int. J. Syst. Evol. Microbiol.">
        <title>Prevotella herbatica sp. nov., a plant polysaccharide-decomposing anaerobic bacterium isolated from a methanogenic reactor.</title>
        <authorList>
            <person name="Uek A."/>
            <person name="Tonouchi A."/>
            <person name="Kaku N."/>
            <person name="Ueki K."/>
        </authorList>
    </citation>
    <scope>NUCLEOTIDE SEQUENCE [LARGE SCALE GENOMIC DNA]</scope>
    <source>
        <strain evidence="1 2">WR041</strain>
    </source>
</reference>
<dbReference type="EMBL" id="AP024484">
    <property type="protein sequence ID" value="BCS86710.1"/>
    <property type="molecule type" value="Genomic_DNA"/>
</dbReference>
<sequence length="209" mass="23826">MANFKRIIFITIYIICIAIPSLAQDVGSNSYSPKIALKTNMLFDAAITPNLEVETTLGKQKRMSIMAEIWFPWYKTKSNTKAYEVNMAGIETRYWMSKQDISHPLLGHFIGLYAAIGKYDLEWNAKGNQGEFYSTGITYGWTHKLGRKLNIELSLSSGIAVGPYKHYEAMYEYQHLIYQYSKHWTYVGPTKAKISLVWLLGKSKKGGAK</sequence>
<dbReference type="InterPro" id="IPR021958">
    <property type="entry name" value="DUF3575"/>
</dbReference>
<keyword evidence="2" id="KW-1185">Reference proteome</keyword>
<accession>A0ABN6EL22</accession>